<dbReference type="EnsemblProtists" id="HpaT808830">
    <property type="protein sequence ID" value="HpaP808830"/>
    <property type="gene ID" value="HpaG808830"/>
</dbReference>
<sequence>MGPCDWRSEQWKSGAAEETPKFGRWGKIEEKMALCLDSCRTTFVRTLHHSRQAAL</sequence>
<dbReference type="HOGENOM" id="CLU_3036507_0_0_1"/>
<keyword evidence="2" id="KW-1185">Reference proteome</keyword>
<protein>
    <submittedName>
        <fullName evidence="1">Uncharacterized protein</fullName>
    </submittedName>
</protein>
<dbReference type="InParanoid" id="M4BQZ1"/>
<dbReference type="AlphaFoldDB" id="M4BQZ1"/>
<dbReference type="EMBL" id="JH598611">
    <property type="status" value="NOT_ANNOTATED_CDS"/>
    <property type="molecule type" value="Genomic_DNA"/>
</dbReference>
<dbReference type="VEuPathDB" id="FungiDB:HpaG808831"/>
<proteinExistence type="predicted"/>
<dbReference type="Proteomes" id="UP000011713">
    <property type="component" value="Unassembled WGS sequence"/>
</dbReference>
<accession>M4BQZ1</accession>
<evidence type="ECO:0000313" key="1">
    <source>
        <dbReference type="EnsemblProtists" id="HpaP808830"/>
    </source>
</evidence>
<name>M4BQZ1_HYAAE</name>
<organism evidence="1 2">
    <name type="scientific">Hyaloperonospora arabidopsidis (strain Emoy2)</name>
    <name type="common">Downy mildew agent</name>
    <name type="synonym">Peronospora arabidopsidis</name>
    <dbReference type="NCBI Taxonomy" id="559515"/>
    <lineage>
        <taxon>Eukaryota</taxon>
        <taxon>Sar</taxon>
        <taxon>Stramenopiles</taxon>
        <taxon>Oomycota</taxon>
        <taxon>Peronosporomycetes</taxon>
        <taxon>Peronosporales</taxon>
        <taxon>Peronosporaceae</taxon>
        <taxon>Hyaloperonospora</taxon>
    </lineage>
</organism>
<evidence type="ECO:0000313" key="2">
    <source>
        <dbReference type="Proteomes" id="UP000011713"/>
    </source>
</evidence>
<reference evidence="2" key="1">
    <citation type="journal article" date="2010" name="Science">
        <title>Signatures of adaptation to obligate biotrophy in the Hyaloperonospora arabidopsidis genome.</title>
        <authorList>
            <person name="Baxter L."/>
            <person name="Tripathy S."/>
            <person name="Ishaque N."/>
            <person name="Boot N."/>
            <person name="Cabral A."/>
            <person name="Kemen E."/>
            <person name="Thines M."/>
            <person name="Ah-Fong A."/>
            <person name="Anderson R."/>
            <person name="Badejoko W."/>
            <person name="Bittner-Eddy P."/>
            <person name="Boore J.L."/>
            <person name="Chibucos M.C."/>
            <person name="Coates M."/>
            <person name="Dehal P."/>
            <person name="Delehaunty K."/>
            <person name="Dong S."/>
            <person name="Downton P."/>
            <person name="Dumas B."/>
            <person name="Fabro G."/>
            <person name="Fronick C."/>
            <person name="Fuerstenberg S.I."/>
            <person name="Fulton L."/>
            <person name="Gaulin E."/>
            <person name="Govers F."/>
            <person name="Hughes L."/>
            <person name="Humphray S."/>
            <person name="Jiang R.H."/>
            <person name="Judelson H."/>
            <person name="Kamoun S."/>
            <person name="Kyung K."/>
            <person name="Meijer H."/>
            <person name="Minx P."/>
            <person name="Morris P."/>
            <person name="Nelson J."/>
            <person name="Phuntumart V."/>
            <person name="Qutob D."/>
            <person name="Rehmany A."/>
            <person name="Rougon-Cardoso A."/>
            <person name="Ryden P."/>
            <person name="Torto-Alalibo T."/>
            <person name="Studholme D."/>
            <person name="Wang Y."/>
            <person name="Win J."/>
            <person name="Wood J."/>
            <person name="Clifton S.W."/>
            <person name="Rogers J."/>
            <person name="Van den Ackerveken G."/>
            <person name="Jones J.D."/>
            <person name="McDowell J.M."/>
            <person name="Beynon J."/>
            <person name="Tyler B.M."/>
        </authorList>
    </citation>
    <scope>NUCLEOTIDE SEQUENCE [LARGE SCALE GENOMIC DNA]</scope>
    <source>
        <strain evidence="2">Emoy2</strain>
    </source>
</reference>
<reference evidence="1" key="2">
    <citation type="submission" date="2015-06" db="UniProtKB">
        <authorList>
            <consortium name="EnsemblProtists"/>
        </authorList>
    </citation>
    <scope>IDENTIFICATION</scope>
    <source>
        <strain evidence="1">Emoy2</strain>
    </source>
</reference>
<dbReference type="EnsemblProtists" id="HpaT808831">
    <property type="protein sequence ID" value="HpaP808831"/>
    <property type="gene ID" value="HpaG808831"/>
</dbReference>